<evidence type="ECO:0000313" key="3">
    <source>
        <dbReference type="Proteomes" id="UP000184383"/>
    </source>
</evidence>
<dbReference type="RefSeq" id="XP_040692170.1">
    <property type="nucleotide sequence ID" value="XM_040833690.1"/>
</dbReference>
<keyword evidence="1" id="KW-1133">Transmembrane helix</keyword>
<gene>
    <name evidence="2" type="ORF">ASPWEDRAFT_325944</name>
</gene>
<proteinExistence type="predicted"/>
<feature type="transmembrane region" description="Helical" evidence="1">
    <location>
        <begin position="40"/>
        <end position="66"/>
    </location>
</feature>
<organism evidence="2 3">
    <name type="scientific">Aspergillus wentii DTO 134E9</name>
    <dbReference type="NCBI Taxonomy" id="1073089"/>
    <lineage>
        <taxon>Eukaryota</taxon>
        <taxon>Fungi</taxon>
        <taxon>Dikarya</taxon>
        <taxon>Ascomycota</taxon>
        <taxon>Pezizomycotina</taxon>
        <taxon>Eurotiomycetes</taxon>
        <taxon>Eurotiomycetidae</taxon>
        <taxon>Eurotiales</taxon>
        <taxon>Aspergillaceae</taxon>
        <taxon>Aspergillus</taxon>
        <taxon>Aspergillus subgen. Cremei</taxon>
    </lineage>
</organism>
<dbReference type="AlphaFoldDB" id="A0A1L9RUB7"/>
<dbReference type="VEuPathDB" id="FungiDB:ASPWEDRAFT_325944"/>
<dbReference type="GeneID" id="63749538"/>
<name>A0A1L9RUB7_ASPWE</name>
<sequence length="106" mass="11663">MVQVVYMLSALRKVSDDAVAGIRKIGGAGLKYSKHTSPKLSILFTLLISTALMKIIVIVCSVYILFPFVLDYNFTRVVVLPCTIAVSFNNSNDRIYGSCAPDCRVK</sequence>
<reference evidence="3" key="1">
    <citation type="journal article" date="2017" name="Genome Biol.">
        <title>Comparative genomics reveals high biological diversity and specific adaptations in the industrially and medically important fungal genus Aspergillus.</title>
        <authorList>
            <person name="de Vries R.P."/>
            <person name="Riley R."/>
            <person name="Wiebenga A."/>
            <person name="Aguilar-Osorio G."/>
            <person name="Amillis S."/>
            <person name="Uchima C.A."/>
            <person name="Anderluh G."/>
            <person name="Asadollahi M."/>
            <person name="Askin M."/>
            <person name="Barry K."/>
            <person name="Battaglia E."/>
            <person name="Bayram O."/>
            <person name="Benocci T."/>
            <person name="Braus-Stromeyer S.A."/>
            <person name="Caldana C."/>
            <person name="Canovas D."/>
            <person name="Cerqueira G.C."/>
            <person name="Chen F."/>
            <person name="Chen W."/>
            <person name="Choi C."/>
            <person name="Clum A."/>
            <person name="Dos Santos R.A."/>
            <person name="Damasio A.R."/>
            <person name="Diallinas G."/>
            <person name="Emri T."/>
            <person name="Fekete E."/>
            <person name="Flipphi M."/>
            <person name="Freyberg S."/>
            <person name="Gallo A."/>
            <person name="Gournas C."/>
            <person name="Habgood R."/>
            <person name="Hainaut M."/>
            <person name="Harispe M.L."/>
            <person name="Henrissat B."/>
            <person name="Hilden K.S."/>
            <person name="Hope R."/>
            <person name="Hossain A."/>
            <person name="Karabika E."/>
            <person name="Karaffa L."/>
            <person name="Karanyi Z."/>
            <person name="Krasevec N."/>
            <person name="Kuo A."/>
            <person name="Kusch H."/>
            <person name="LaButti K."/>
            <person name="Lagendijk E.L."/>
            <person name="Lapidus A."/>
            <person name="Levasseur A."/>
            <person name="Lindquist E."/>
            <person name="Lipzen A."/>
            <person name="Logrieco A.F."/>
            <person name="MacCabe A."/>
            <person name="Maekelae M.R."/>
            <person name="Malavazi I."/>
            <person name="Melin P."/>
            <person name="Meyer V."/>
            <person name="Mielnichuk N."/>
            <person name="Miskei M."/>
            <person name="Molnar A.P."/>
            <person name="Mule G."/>
            <person name="Ngan C.Y."/>
            <person name="Orejas M."/>
            <person name="Orosz E."/>
            <person name="Ouedraogo J.P."/>
            <person name="Overkamp K.M."/>
            <person name="Park H.-S."/>
            <person name="Perrone G."/>
            <person name="Piumi F."/>
            <person name="Punt P.J."/>
            <person name="Ram A.F."/>
            <person name="Ramon A."/>
            <person name="Rauscher S."/>
            <person name="Record E."/>
            <person name="Riano-Pachon D.M."/>
            <person name="Robert V."/>
            <person name="Roehrig J."/>
            <person name="Ruller R."/>
            <person name="Salamov A."/>
            <person name="Salih N.S."/>
            <person name="Samson R.A."/>
            <person name="Sandor E."/>
            <person name="Sanguinetti M."/>
            <person name="Schuetze T."/>
            <person name="Sepcic K."/>
            <person name="Shelest E."/>
            <person name="Sherlock G."/>
            <person name="Sophianopoulou V."/>
            <person name="Squina F.M."/>
            <person name="Sun H."/>
            <person name="Susca A."/>
            <person name="Todd R.B."/>
            <person name="Tsang A."/>
            <person name="Unkles S.E."/>
            <person name="van de Wiele N."/>
            <person name="van Rossen-Uffink D."/>
            <person name="Oliveira J.V."/>
            <person name="Vesth T.C."/>
            <person name="Visser J."/>
            <person name="Yu J.-H."/>
            <person name="Zhou M."/>
            <person name="Andersen M.R."/>
            <person name="Archer D.B."/>
            <person name="Baker S.E."/>
            <person name="Benoit I."/>
            <person name="Brakhage A.A."/>
            <person name="Braus G.H."/>
            <person name="Fischer R."/>
            <person name="Frisvad J.C."/>
            <person name="Goldman G.H."/>
            <person name="Houbraken J."/>
            <person name="Oakley B."/>
            <person name="Pocsi I."/>
            <person name="Scazzocchio C."/>
            <person name="Seiboth B."/>
            <person name="vanKuyk P.A."/>
            <person name="Wortman J."/>
            <person name="Dyer P.S."/>
            <person name="Grigoriev I.V."/>
        </authorList>
    </citation>
    <scope>NUCLEOTIDE SEQUENCE [LARGE SCALE GENOMIC DNA]</scope>
    <source>
        <strain evidence="3">DTO 134E9</strain>
    </source>
</reference>
<accession>A0A1L9RUB7</accession>
<keyword evidence="1" id="KW-0472">Membrane</keyword>
<evidence type="ECO:0000313" key="2">
    <source>
        <dbReference type="EMBL" id="OJJ38494.1"/>
    </source>
</evidence>
<protein>
    <submittedName>
        <fullName evidence="2">Uncharacterized protein</fullName>
    </submittedName>
</protein>
<keyword evidence="3" id="KW-1185">Reference proteome</keyword>
<keyword evidence="1" id="KW-0812">Transmembrane</keyword>
<dbReference type="Proteomes" id="UP000184383">
    <property type="component" value="Unassembled WGS sequence"/>
</dbReference>
<evidence type="ECO:0000256" key="1">
    <source>
        <dbReference type="SAM" id="Phobius"/>
    </source>
</evidence>
<dbReference type="EMBL" id="KV878210">
    <property type="protein sequence ID" value="OJJ38494.1"/>
    <property type="molecule type" value="Genomic_DNA"/>
</dbReference>